<evidence type="ECO:0000313" key="7">
    <source>
        <dbReference type="Proteomes" id="UP000503640"/>
    </source>
</evidence>
<dbReference type="RefSeq" id="WP_176065390.1">
    <property type="nucleotide sequence ID" value="NZ_BJTG01000005.1"/>
</dbReference>
<gene>
    <name evidence="6" type="ORF">AMYX_23720</name>
</gene>
<dbReference type="EMBL" id="BJTG01000005">
    <property type="protein sequence ID" value="GEJ57631.1"/>
    <property type="molecule type" value="Genomic_DNA"/>
</dbReference>
<dbReference type="PROSITE" id="PS51770">
    <property type="entry name" value="HOTDOG_ACOT"/>
    <property type="match status" value="2"/>
</dbReference>
<accession>A0A7I9VML5</accession>
<dbReference type="InterPro" id="IPR033120">
    <property type="entry name" value="HOTDOG_ACOT"/>
</dbReference>
<dbReference type="Proteomes" id="UP000503640">
    <property type="component" value="Unassembled WGS sequence"/>
</dbReference>
<dbReference type="GO" id="GO:0006637">
    <property type="term" value="P:acyl-CoA metabolic process"/>
    <property type="evidence" value="ECO:0007669"/>
    <property type="project" value="TreeGrafter"/>
</dbReference>
<dbReference type="AlphaFoldDB" id="A0A7I9VML5"/>
<keyword evidence="2 4" id="KW-0378">Hydrolase</keyword>
<evidence type="ECO:0000259" key="5">
    <source>
        <dbReference type="PROSITE" id="PS51770"/>
    </source>
</evidence>
<comment type="caution">
    <text evidence="6">The sequence shown here is derived from an EMBL/GenBank/DDBJ whole genome shotgun (WGS) entry which is preliminary data.</text>
</comment>
<evidence type="ECO:0000256" key="2">
    <source>
        <dbReference type="ARBA" id="ARBA00022801"/>
    </source>
</evidence>
<reference evidence="7" key="1">
    <citation type="journal article" date="2020" name="Appl. Environ. Microbiol.">
        <title>Diazotrophic Anaeromyxobacter Isolates from Soils.</title>
        <authorList>
            <person name="Masuda Y."/>
            <person name="Yamanaka H."/>
            <person name="Xu Z.X."/>
            <person name="Shiratori Y."/>
            <person name="Aono T."/>
            <person name="Amachi S."/>
            <person name="Senoo K."/>
            <person name="Itoh H."/>
        </authorList>
    </citation>
    <scope>NUCLEOTIDE SEQUENCE [LARGE SCALE GENOMIC DNA]</scope>
    <source>
        <strain evidence="7">R267</strain>
    </source>
</reference>
<evidence type="ECO:0000313" key="6">
    <source>
        <dbReference type="EMBL" id="GEJ57631.1"/>
    </source>
</evidence>
<keyword evidence="7" id="KW-1185">Reference proteome</keyword>
<proteinExistence type="predicted"/>
<keyword evidence="1" id="KW-0677">Repeat</keyword>
<dbReference type="SUPFAM" id="SSF54637">
    <property type="entry name" value="Thioesterase/thiol ester dehydrase-isomerase"/>
    <property type="match status" value="2"/>
</dbReference>
<dbReference type="Gene3D" id="3.10.129.10">
    <property type="entry name" value="Hotdog Thioesterase"/>
    <property type="match status" value="2"/>
</dbReference>
<dbReference type="InterPro" id="IPR006683">
    <property type="entry name" value="Thioestr_dom"/>
</dbReference>
<dbReference type="CDD" id="cd03442">
    <property type="entry name" value="BFIT_BACH"/>
    <property type="match status" value="2"/>
</dbReference>
<name>A0A7I9VML5_9BACT</name>
<evidence type="ECO:0000256" key="4">
    <source>
        <dbReference type="PROSITE-ProRule" id="PRU01106"/>
    </source>
</evidence>
<feature type="domain" description="HotDog ACOT-type" evidence="5">
    <location>
        <begin position="198"/>
        <end position="310"/>
    </location>
</feature>
<evidence type="ECO:0000256" key="3">
    <source>
        <dbReference type="ARBA" id="ARBA00022946"/>
    </source>
</evidence>
<keyword evidence="3" id="KW-0809">Transit peptide</keyword>
<organism evidence="6 7">
    <name type="scientific">Anaeromyxobacter diazotrophicus</name>
    <dbReference type="NCBI Taxonomy" id="2590199"/>
    <lineage>
        <taxon>Bacteria</taxon>
        <taxon>Pseudomonadati</taxon>
        <taxon>Myxococcota</taxon>
        <taxon>Myxococcia</taxon>
        <taxon>Myxococcales</taxon>
        <taxon>Cystobacterineae</taxon>
        <taxon>Anaeromyxobacteraceae</taxon>
        <taxon>Anaeromyxobacter</taxon>
    </lineage>
</organism>
<evidence type="ECO:0000256" key="1">
    <source>
        <dbReference type="ARBA" id="ARBA00022737"/>
    </source>
</evidence>
<dbReference type="PANTHER" id="PTHR12655">
    <property type="entry name" value="ACYL-COA THIOESTERASE"/>
    <property type="match status" value="1"/>
</dbReference>
<sequence length="356" mass="40054">MRPLETTRTFALQLSTDAALRRRFMVVDAPLQGNLRFGLLLEVLDKLAEETALHYAQRAHPEARVVTAAVDNILVRHPADVARDIQFSARLNHVGRSSMEVGIRVTQPGDPPVHVASCYFTMVARLGHGDEASSVALPPLEYVDALERHREERALERREAYRRHLAAAQQPPSHEEYELLTRLRREQEQPGFAGLLAGRLVTEAWERMYPEQENVPRKIFGGYVMRHAYELASICAELAATDRPVLAAVNRVNFLQPVRIGDSLHYTSRVVYAAGDLLSVETSIARRSRDRTTSALSNSCLFTFVNVDAEMRPRPMPPVYPTTYAEDARLLEARRHCAELARYGGRHFGAAAVERP</sequence>
<dbReference type="InterPro" id="IPR029069">
    <property type="entry name" value="HotDog_dom_sf"/>
</dbReference>
<dbReference type="Pfam" id="PF03061">
    <property type="entry name" value="4HBT"/>
    <property type="match status" value="2"/>
</dbReference>
<feature type="domain" description="HotDog ACOT-type" evidence="5">
    <location>
        <begin position="14"/>
        <end position="128"/>
    </location>
</feature>
<dbReference type="PANTHER" id="PTHR12655:SF0">
    <property type="entry name" value="ACYL-COENZYME A THIOESTERASE 9, MITOCHONDRIAL"/>
    <property type="match status" value="1"/>
</dbReference>
<dbReference type="GO" id="GO:0047617">
    <property type="term" value="F:fatty acyl-CoA hydrolase activity"/>
    <property type="evidence" value="ECO:0007669"/>
    <property type="project" value="TreeGrafter"/>
</dbReference>
<protein>
    <recommendedName>
        <fullName evidence="5">HotDog ACOT-type domain-containing protein</fullName>
    </recommendedName>
</protein>